<dbReference type="EMBL" id="KB631644">
    <property type="protein sequence ID" value="ERL84939.1"/>
    <property type="molecule type" value="Genomic_DNA"/>
</dbReference>
<dbReference type="Proteomes" id="UP000030742">
    <property type="component" value="Unassembled WGS sequence"/>
</dbReference>
<organism evidence="1">
    <name type="scientific">Dendroctonus ponderosae</name>
    <name type="common">Mountain pine beetle</name>
    <dbReference type="NCBI Taxonomy" id="77166"/>
    <lineage>
        <taxon>Eukaryota</taxon>
        <taxon>Metazoa</taxon>
        <taxon>Ecdysozoa</taxon>
        <taxon>Arthropoda</taxon>
        <taxon>Hexapoda</taxon>
        <taxon>Insecta</taxon>
        <taxon>Pterygota</taxon>
        <taxon>Neoptera</taxon>
        <taxon>Endopterygota</taxon>
        <taxon>Coleoptera</taxon>
        <taxon>Polyphaga</taxon>
        <taxon>Cucujiformia</taxon>
        <taxon>Curculionidae</taxon>
        <taxon>Scolytinae</taxon>
        <taxon>Dendroctonus</taxon>
    </lineage>
</organism>
<sequence length="179" mass="21320">MFANKLLTPFQPMLVLSRGAGVKKFNWYNEGIQYPGFKYYPRHDDFKDPPYEPTKLFRVKRIVRMKGLIHYQKTILTDFKLDGKDYAIIKNIPENNQRLWKVKHAVEIVPVTFPDGFPTETDRTFLKENGELRIIKQVGPVEKKLELTEEFRKHPKRMDGDTLRRNLRKKWNLGFESHL</sequence>
<dbReference type="EnsemblMetazoa" id="XM_019907777.1">
    <property type="protein sequence ID" value="XP_019763336.1"/>
    <property type="gene ID" value="LOC109539792"/>
</dbReference>
<dbReference type="PANTHER" id="PTHR15892">
    <property type="entry name" value="MITOCHONDRIAL RIBOSOMAL PROTEIN L30"/>
    <property type="match status" value="1"/>
</dbReference>
<evidence type="ECO:0000313" key="4">
    <source>
        <dbReference type="EnsemblMetazoa" id="XP_019763336.1"/>
    </source>
</evidence>
<dbReference type="EMBL" id="KB741017">
    <property type="protein sequence ID" value="ENN75254.1"/>
    <property type="molecule type" value="Genomic_DNA"/>
</dbReference>
<proteinExistence type="evidence at transcript level"/>
<evidence type="ECO:0000313" key="1">
    <source>
        <dbReference type="EMBL" id="AEE61704.1"/>
    </source>
</evidence>
<evidence type="ECO:0000313" key="2">
    <source>
        <dbReference type="EMBL" id="ENN75254.1"/>
    </source>
</evidence>
<dbReference type="OMA" id="TWSVRSY"/>
<accession>J3JU30</accession>
<name>J3JU30_DENPD</name>
<evidence type="ECO:0008006" key="7">
    <source>
        <dbReference type="Google" id="ProtNLM"/>
    </source>
</evidence>
<dbReference type="GO" id="GO:0003735">
    <property type="term" value="F:structural constituent of ribosome"/>
    <property type="evidence" value="ECO:0007669"/>
    <property type="project" value="InterPro"/>
</dbReference>
<dbReference type="AlphaFoldDB" id="J3JU30"/>
<dbReference type="GO" id="GO:0015934">
    <property type="term" value="C:large ribosomal subunit"/>
    <property type="evidence" value="ECO:0007669"/>
    <property type="project" value="InterPro"/>
</dbReference>
<dbReference type="InterPro" id="IPR005996">
    <property type="entry name" value="Ribosomal_uL30_bac-type"/>
</dbReference>
<dbReference type="PANTHER" id="PTHR15892:SF2">
    <property type="entry name" value="LARGE RIBOSOMAL SUBUNIT PROTEIN UL30M"/>
    <property type="match status" value="1"/>
</dbReference>
<protein>
    <recommendedName>
        <fullName evidence="7">39S ribosomal protein L30, mitochondrial</fullName>
    </recommendedName>
</protein>
<dbReference type="GO" id="GO:0005739">
    <property type="term" value="C:mitochondrion"/>
    <property type="evidence" value="ECO:0007669"/>
    <property type="project" value="TreeGrafter"/>
</dbReference>
<dbReference type="STRING" id="77166.J3JU30"/>
<dbReference type="EMBL" id="BT126742">
    <property type="protein sequence ID" value="AEE61704.1"/>
    <property type="molecule type" value="mRNA"/>
</dbReference>
<evidence type="ECO:0000313" key="6">
    <source>
        <dbReference type="Proteomes" id="UP000030742"/>
    </source>
</evidence>
<evidence type="ECO:0000313" key="3">
    <source>
        <dbReference type="EMBL" id="ERL84939.1"/>
    </source>
</evidence>
<keyword evidence="5" id="KW-1185">Reference proteome</keyword>
<reference evidence="1" key="1">
    <citation type="journal article" date="2012" name="Insect Biochem. Mol. Biol.">
        <title>Transcriptome and full-length cDNA resources for the mountain pine beetle, Dendroctonus ponderosae Hopkins, a major insect pest of pine forests.</title>
        <authorList>
            <person name="Keeling C.I."/>
            <person name="Henderson H."/>
            <person name="Li M."/>
            <person name="Yuen M."/>
            <person name="Clark E.L."/>
            <person name="Fraser J.D."/>
            <person name="Huber D.P."/>
            <person name="Liao N.Y."/>
            <person name="Roderick Docking T."/>
            <person name="Birol I."/>
            <person name="Chan S.K."/>
            <person name="Taylor G.A."/>
            <person name="Palmquist D."/>
            <person name="Jones S.J."/>
            <person name="Bohlmann J."/>
        </authorList>
    </citation>
    <scope>NUCLEOTIDE SEQUENCE</scope>
    <source>
        <tissue evidence="1">Whole emerged adults</tissue>
    </source>
</reference>
<dbReference type="Proteomes" id="UP000019118">
    <property type="component" value="Unassembled WGS sequence"/>
</dbReference>
<reference evidence="4" key="3">
    <citation type="submission" date="2024-08" db="UniProtKB">
        <authorList>
            <consortium name="EnsemblMetazoa"/>
        </authorList>
    </citation>
    <scope>IDENTIFICATION</scope>
</reference>
<reference evidence="5 6" key="2">
    <citation type="journal article" date="2013" name="Genome Biol.">
        <title>Draft genome of the mountain pine beetle, Dendroctonus ponderosae Hopkins, a major forest pest.</title>
        <authorList>
            <person name="Keeling C.I."/>
            <person name="Yuen M.M."/>
            <person name="Liao N.Y."/>
            <person name="Docking T.R."/>
            <person name="Chan S.K."/>
            <person name="Taylor G.A."/>
            <person name="Palmquist D.L."/>
            <person name="Jackman S.D."/>
            <person name="Nguyen A."/>
            <person name="Li M."/>
            <person name="Henderson H."/>
            <person name="Janes J.K."/>
            <person name="Zhao Y."/>
            <person name="Pandoh P."/>
            <person name="Moore R."/>
            <person name="Sperling F.A."/>
            <person name="Huber D.P."/>
            <person name="Birol I."/>
            <person name="Jones S.J."/>
            <person name="Bohlmann J."/>
        </authorList>
    </citation>
    <scope>NUCLEOTIDE SEQUENCE</scope>
</reference>
<dbReference type="HOGENOM" id="CLU_115557_0_0_1"/>
<dbReference type="GO" id="GO:0006412">
    <property type="term" value="P:translation"/>
    <property type="evidence" value="ECO:0007669"/>
    <property type="project" value="InterPro"/>
</dbReference>
<dbReference type="KEGG" id="dpa:109539792"/>
<evidence type="ECO:0000313" key="5">
    <source>
        <dbReference type="Proteomes" id="UP000019118"/>
    </source>
</evidence>
<gene>
    <name evidence="4" type="primary">109539792</name>
    <name evidence="3" type="ORF">D910_02362</name>
    <name evidence="2" type="ORF">YQE_08170</name>
</gene>
<dbReference type="OrthoDB" id="9973389at2759"/>